<keyword evidence="1" id="KW-0732">Signal</keyword>
<proteinExistence type="predicted"/>
<feature type="domain" description="Aminoglycoside phosphotransferase" evidence="2">
    <location>
        <begin position="278"/>
        <end position="339"/>
    </location>
</feature>
<sequence>MGTAVWLSLGLSWTEIFGLLAATKQSAELLLRRMLKPFVSVTLSGRPVVSRAISKSSKDAQLVTPINACLRYEALKREIPLLAAWLQQNNHTPTMSAEACRAASSEQARQAAQDQACIDTVLDLASAKTVPPDLVDIYTKASTDGLTKEDYTNYSKPLIHNIIGSLSQVEEYCSSRGIRYFFIRCGVWSWFGQYTSAGHMRIAQALRYDHAKLTVRESLHFLSHCALSKAKLPKWTPAGWFAYLVYEPPTPNGECGYVFGCRLEGQDAAVKLVRVEGADELLARLRHEAQVYCALRPLWGDKGVLHGDLRPDNILVAPPMAASGPPTVQFVDFGYACYGGSLDEQQQELESLVRLFQQAADSR</sequence>
<dbReference type="InterPro" id="IPR002575">
    <property type="entry name" value="Aminoglycoside_PTrfase"/>
</dbReference>
<evidence type="ECO:0000313" key="4">
    <source>
        <dbReference type="Proteomes" id="UP001489004"/>
    </source>
</evidence>
<feature type="chain" id="PRO_5043710529" description="Aminoglycoside phosphotransferase domain-containing protein" evidence="1">
    <location>
        <begin position="22"/>
        <end position="363"/>
    </location>
</feature>
<dbReference type="PANTHER" id="PTHR37171">
    <property type="entry name" value="SERINE/THREONINE-PROTEIN KINASE YRZF-RELATED"/>
    <property type="match status" value="1"/>
</dbReference>
<gene>
    <name evidence="3" type="ORF">WJX72_001957</name>
</gene>
<comment type="caution">
    <text evidence="3">The sequence shown here is derived from an EMBL/GenBank/DDBJ whole genome shotgun (WGS) entry which is preliminary data.</text>
</comment>
<keyword evidence="4" id="KW-1185">Reference proteome</keyword>
<accession>A0AAW1P1J7</accession>
<name>A0AAW1P1J7_9CHLO</name>
<feature type="signal peptide" evidence="1">
    <location>
        <begin position="1"/>
        <end position="21"/>
    </location>
</feature>
<organism evidence="3 4">
    <name type="scientific">[Myrmecia] bisecta</name>
    <dbReference type="NCBI Taxonomy" id="41462"/>
    <lineage>
        <taxon>Eukaryota</taxon>
        <taxon>Viridiplantae</taxon>
        <taxon>Chlorophyta</taxon>
        <taxon>core chlorophytes</taxon>
        <taxon>Trebouxiophyceae</taxon>
        <taxon>Trebouxiales</taxon>
        <taxon>Trebouxiaceae</taxon>
        <taxon>Myrmecia</taxon>
    </lineage>
</organism>
<protein>
    <recommendedName>
        <fullName evidence="2">Aminoglycoside phosphotransferase domain-containing protein</fullName>
    </recommendedName>
</protein>
<dbReference type="Proteomes" id="UP001489004">
    <property type="component" value="Unassembled WGS sequence"/>
</dbReference>
<dbReference type="EMBL" id="JALJOR010000019">
    <property type="protein sequence ID" value="KAK9803883.1"/>
    <property type="molecule type" value="Genomic_DNA"/>
</dbReference>
<dbReference type="PROSITE" id="PS00109">
    <property type="entry name" value="PROTEIN_KINASE_TYR"/>
    <property type="match status" value="1"/>
</dbReference>
<dbReference type="SUPFAM" id="SSF56112">
    <property type="entry name" value="Protein kinase-like (PK-like)"/>
    <property type="match status" value="1"/>
</dbReference>
<dbReference type="Pfam" id="PF01636">
    <property type="entry name" value="APH"/>
    <property type="match status" value="1"/>
</dbReference>
<dbReference type="GO" id="GO:0004672">
    <property type="term" value="F:protein kinase activity"/>
    <property type="evidence" value="ECO:0007669"/>
    <property type="project" value="InterPro"/>
</dbReference>
<dbReference type="InterPro" id="IPR008266">
    <property type="entry name" value="Tyr_kinase_AS"/>
</dbReference>
<dbReference type="Gene3D" id="1.10.510.10">
    <property type="entry name" value="Transferase(Phosphotransferase) domain 1"/>
    <property type="match status" value="1"/>
</dbReference>
<dbReference type="InterPro" id="IPR011009">
    <property type="entry name" value="Kinase-like_dom_sf"/>
</dbReference>
<evidence type="ECO:0000256" key="1">
    <source>
        <dbReference type="SAM" id="SignalP"/>
    </source>
</evidence>
<reference evidence="3 4" key="1">
    <citation type="journal article" date="2024" name="Nat. Commun.">
        <title>Phylogenomics reveals the evolutionary origins of lichenization in chlorophyte algae.</title>
        <authorList>
            <person name="Puginier C."/>
            <person name="Libourel C."/>
            <person name="Otte J."/>
            <person name="Skaloud P."/>
            <person name="Haon M."/>
            <person name="Grisel S."/>
            <person name="Petersen M."/>
            <person name="Berrin J.G."/>
            <person name="Delaux P.M."/>
            <person name="Dal Grande F."/>
            <person name="Keller J."/>
        </authorList>
    </citation>
    <scope>NUCLEOTIDE SEQUENCE [LARGE SCALE GENOMIC DNA]</scope>
    <source>
        <strain evidence="3 4">SAG 2043</strain>
    </source>
</reference>
<dbReference type="AlphaFoldDB" id="A0AAW1P1J7"/>
<dbReference type="PANTHER" id="PTHR37171:SF1">
    <property type="entry name" value="SERINE_THREONINE-PROTEIN KINASE YRZF-RELATED"/>
    <property type="match status" value="1"/>
</dbReference>
<dbReference type="InterPro" id="IPR052396">
    <property type="entry name" value="Meiotic_Drive_Suppr_Kinase"/>
</dbReference>
<evidence type="ECO:0000313" key="3">
    <source>
        <dbReference type="EMBL" id="KAK9803883.1"/>
    </source>
</evidence>
<evidence type="ECO:0000259" key="2">
    <source>
        <dbReference type="Pfam" id="PF01636"/>
    </source>
</evidence>